<dbReference type="Gene3D" id="1.20.1250.20">
    <property type="entry name" value="MFS general substrate transporter like domains"/>
    <property type="match status" value="1"/>
</dbReference>
<feature type="transmembrane region" description="Helical" evidence="5">
    <location>
        <begin position="53"/>
        <end position="74"/>
    </location>
</feature>
<dbReference type="InterPro" id="IPR020846">
    <property type="entry name" value="MFS_dom"/>
</dbReference>
<feature type="transmembrane region" description="Helical" evidence="5">
    <location>
        <begin position="335"/>
        <end position="354"/>
    </location>
</feature>
<keyword evidence="2 5" id="KW-0812">Transmembrane</keyword>
<feature type="transmembrane region" description="Helical" evidence="5">
    <location>
        <begin position="374"/>
        <end position="395"/>
    </location>
</feature>
<dbReference type="EMBL" id="JBHLUB010000031">
    <property type="protein sequence ID" value="MFC0582616.1"/>
    <property type="molecule type" value="Genomic_DNA"/>
</dbReference>
<comment type="caution">
    <text evidence="7">The sequence shown here is derived from an EMBL/GenBank/DDBJ whole genome shotgun (WGS) entry which is preliminary data.</text>
</comment>
<accession>A0ABV6PBW3</accession>
<feature type="transmembrane region" description="Helical" evidence="5">
    <location>
        <begin position="21"/>
        <end position="41"/>
    </location>
</feature>
<feature type="transmembrane region" description="Helical" evidence="5">
    <location>
        <begin position="248"/>
        <end position="272"/>
    </location>
</feature>
<feature type="transmembrane region" description="Helical" evidence="5">
    <location>
        <begin position="177"/>
        <end position="203"/>
    </location>
</feature>
<evidence type="ECO:0000256" key="5">
    <source>
        <dbReference type="SAM" id="Phobius"/>
    </source>
</evidence>
<evidence type="ECO:0000313" key="7">
    <source>
        <dbReference type="EMBL" id="MFC0582616.1"/>
    </source>
</evidence>
<dbReference type="PANTHER" id="PTHR23542">
    <property type="match status" value="1"/>
</dbReference>
<comment type="subcellular location">
    <subcellularLocation>
        <location evidence="1">Cell membrane</location>
        <topology evidence="1">Multi-pass membrane protein</topology>
    </subcellularLocation>
</comment>
<protein>
    <submittedName>
        <fullName evidence="7">MFS transporter</fullName>
    </submittedName>
</protein>
<feature type="transmembrane region" description="Helical" evidence="5">
    <location>
        <begin position="86"/>
        <end position="106"/>
    </location>
</feature>
<evidence type="ECO:0000313" key="8">
    <source>
        <dbReference type="Proteomes" id="UP001589862"/>
    </source>
</evidence>
<sequence>MSSETELNIFQRFARLHTLTSGWYLWLSGLARLPISMINIGTLTLVSSVTGSFIFGGIATAAAGLGNAIGGPIVGSIADRTGQRRVMNVTVILNLVALLGMLLAAFNYPEYSAWWMIAAAGLAGLSTPQVAPLGRARWMAVAELQNPGKPVHQRRDLDTALSFESTLDELGFALGPAFVGLVAGIFNPALAIVFAALFVLFFASAFANHPIAGVVHKYQQSALAEQRKKLQEKRADEAVTPDRWWTQIIFPVAGMVGQGTFFGATGVAVLAYTKTQGLGDSGGLLYGAMGLVSGFTALSVASWPVNFTNRARWLVSAVALSILTWILSFQAISPLWVVVLLLLLLGLPVGPTMVTTFSTVSEYTPPTRLATAMTVTQAGIVLGISVGNAVGGLLVQADGARGGFLLAAIAGTLIVVAATANFLQKRIYHHGQIRR</sequence>
<evidence type="ECO:0000256" key="3">
    <source>
        <dbReference type="ARBA" id="ARBA00022989"/>
    </source>
</evidence>
<keyword evidence="8" id="KW-1185">Reference proteome</keyword>
<organism evidence="7 8">
    <name type="scientific">Micrococcoides hystricis</name>
    <dbReference type="NCBI Taxonomy" id="1572761"/>
    <lineage>
        <taxon>Bacteria</taxon>
        <taxon>Bacillati</taxon>
        <taxon>Actinomycetota</taxon>
        <taxon>Actinomycetes</taxon>
        <taxon>Micrococcales</taxon>
        <taxon>Micrococcaceae</taxon>
        <taxon>Micrococcoides</taxon>
    </lineage>
</organism>
<feature type="transmembrane region" description="Helical" evidence="5">
    <location>
        <begin position="311"/>
        <end position="328"/>
    </location>
</feature>
<feature type="transmembrane region" description="Helical" evidence="5">
    <location>
        <begin position="112"/>
        <end position="131"/>
    </location>
</feature>
<feature type="transmembrane region" description="Helical" evidence="5">
    <location>
        <begin position="284"/>
        <end position="305"/>
    </location>
</feature>
<keyword evidence="4 5" id="KW-0472">Membrane</keyword>
<dbReference type="Proteomes" id="UP001589862">
    <property type="component" value="Unassembled WGS sequence"/>
</dbReference>
<dbReference type="Pfam" id="PF07690">
    <property type="entry name" value="MFS_1"/>
    <property type="match status" value="1"/>
</dbReference>
<evidence type="ECO:0000256" key="4">
    <source>
        <dbReference type="ARBA" id="ARBA00023136"/>
    </source>
</evidence>
<name>A0ABV6PBW3_9MICC</name>
<evidence type="ECO:0000259" key="6">
    <source>
        <dbReference type="PROSITE" id="PS50850"/>
    </source>
</evidence>
<dbReference type="InterPro" id="IPR036259">
    <property type="entry name" value="MFS_trans_sf"/>
</dbReference>
<evidence type="ECO:0000256" key="1">
    <source>
        <dbReference type="ARBA" id="ARBA00004651"/>
    </source>
</evidence>
<dbReference type="PROSITE" id="PS50850">
    <property type="entry name" value="MFS"/>
    <property type="match status" value="1"/>
</dbReference>
<feature type="domain" description="Major facilitator superfamily (MFS) profile" evidence="6">
    <location>
        <begin position="247"/>
        <end position="435"/>
    </location>
</feature>
<reference evidence="7 8" key="1">
    <citation type="submission" date="2024-09" db="EMBL/GenBank/DDBJ databases">
        <authorList>
            <person name="Sun Q."/>
            <person name="Mori K."/>
        </authorList>
    </citation>
    <scope>NUCLEOTIDE SEQUENCE [LARGE SCALE GENOMIC DNA]</scope>
    <source>
        <strain evidence="7 8">NCAIM B.02604</strain>
    </source>
</reference>
<dbReference type="PANTHER" id="PTHR23542:SF1">
    <property type="entry name" value="MAJOR FACILITATOR SUPERFAMILY (MFS) PROFILE DOMAIN-CONTAINING PROTEIN"/>
    <property type="match status" value="1"/>
</dbReference>
<gene>
    <name evidence="7" type="ORF">ACFFFR_09530</name>
</gene>
<feature type="transmembrane region" description="Helical" evidence="5">
    <location>
        <begin position="402"/>
        <end position="423"/>
    </location>
</feature>
<evidence type="ECO:0000256" key="2">
    <source>
        <dbReference type="ARBA" id="ARBA00022692"/>
    </source>
</evidence>
<dbReference type="InterPro" id="IPR011701">
    <property type="entry name" value="MFS"/>
</dbReference>
<proteinExistence type="predicted"/>
<dbReference type="SUPFAM" id="SSF103473">
    <property type="entry name" value="MFS general substrate transporter"/>
    <property type="match status" value="1"/>
</dbReference>
<dbReference type="RefSeq" id="WP_377459910.1">
    <property type="nucleotide sequence ID" value="NZ_JBHLUB010000031.1"/>
</dbReference>
<keyword evidence="3 5" id="KW-1133">Transmembrane helix</keyword>